<dbReference type="PANTHER" id="PTHR24369:SF210">
    <property type="entry name" value="CHAOPTIN-RELATED"/>
    <property type="match status" value="1"/>
</dbReference>
<dbReference type="Pfam" id="PF13855">
    <property type="entry name" value="LRR_8"/>
    <property type="match status" value="1"/>
</dbReference>
<dbReference type="Gene3D" id="3.80.10.10">
    <property type="entry name" value="Ribonuclease Inhibitor"/>
    <property type="match status" value="1"/>
</dbReference>
<dbReference type="SMART" id="SM00369">
    <property type="entry name" value="LRR_TYP"/>
    <property type="match status" value="3"/>
</dbReference>
<feature type="region of interest" description="Disordered" evidence="4">
    <location>
        <begin position="366"/>
        <end position="411"/>
    </location>
</feature>
<reference evidence="7" key="1">
    <citation type="journal article" date="2008" name="Nature">
        <title>The amphioxus genome and the evolution of the chordate karyotype.</title>
        <authorList>
            <consortium name="US DOE Joint Genome Institute (JGI-PGF)"/>
            <person name="Putnam N.H."/>
            <person name="Butts T."/>
            <person name="Ferrier D.E.K."/>
            <person name="Furlong R.F."/>
            <person name="Hellsten U."/>
            <person name="Kawashima T."/>
            <person name="Robinson-Rechavi M."/>
            <person name="Shoguchi E."/>
            <person name="Terry A."/>
            <person name="Yu J.-K."/>
            <person name="Benito-Gutierrez E.L."/>
            <person name="Dubchak I."/>
            <person name="Garcia-Fernandez J."/>
            <person name="Gibson-Brown J.J."/>
            <person name="Grigoriev I.V."/>
            <person name="Horton A.C."/>
            <person name="de Jong P.J."/>
            <person name="Jurka J."/>
            <person name="Kapitonov V.V."/>
            <person name="Kohara Y."/>
            <person name="Kuroki Y."/>
            <person name="Lindquist E."/>
            <person name="Lucas S."/>
            <person name="Osoegawa K."/>
            <person name="Pennacchio L.A."/>
            <person name="Salamov A.A."/>
            <person name="Satou Y."/>
            <person name="Sauka-Spengler T."/>
            <person name="Schmutz J."/>
            <person name="Shin-I T."/>
            <person name="Toyoda A."/>
            <person name="Bronner-Fraser M."/>
            <person name="Fujiyama A."/>
            <person name="Holland L.Z."/>
            <person name="Holland P.W.H."/>
            <person name="Satoh N."/>
            <person name="Rokhsar D.S."/>
        </authorList>
    </citation>
    <scope>NUCLEOTIDE SEQUENCE [LARGE SCALE GENOMIC DNA]</scope>
    <source>
        <strain evidence="7">S238N-H82</strain>
        <tissue evidence="7">Testes</tissue>
    </source>
</reference>
<dbReference type="InterPro" id="IPR001611">
    <property type="entry name" value="Leu-rich_rpt"/>
</dbReference>
<dbReference type="AlphaFoldDB" id="C3YEV3"/>
<dbReference type="InterPro" id="IPR003591">
    <property type="entry name" value="Leu-rich_rpt_typical-subtyp"/>
</dbReference>
<keyword evidence="5" id="KW-0472">Membrane</keyword>
<dbReference type="InParanoid" id="C3YEV3"/>
<evidence type="ECO:0008006" key="8">
    <source>
        <dbReference type="Google" id="ProtNLM"/>
    </source>
</evidence>
<dbReference type="PROSITE" id="PS51257">
    <property type="entry name" value="PROKAR_LIPOPROTEIN"/>
    <property type="match status" value="1"/>
</dbReference>
<keyword evidence="5" id="KW-1133">Transmembrane helix</keyword>
<dbReference type="EMBL" id="GG666507">
    <property type="protein sequence ID" value="EEN61197.1"/>
    <property type="molecule type" value="Genomic_DNA"/>
</dbReference>
<feature type="chain" id="PRO_5002933547" description="LRRCT domain-containing protein" evidence="6">
    <location>
        <begin position="21"/>
        <end position="513"/>
    </location>
</feature>
<dbReference type="InterPro" id="IPR050541">
    <property type="entry name" value="LRR_TM_domain-containing"/>
</dbReference>
<proteinExistence type="predicted"/>
<feature type="region of interest" description="Disordered" evidence="4">
    <location>
        <begin position="231"/>
        <end position="271"/>
    </location>
</feature>
<keyword evidence="1" id="KW-0433">Leucine-rich repeat</keyword>
<keyword evidence="5" id="KW-0812">Transmembrane</keyword>
<evidence type="ECO:0000256" key="5">
    <source>
        <dbReference type="SAM" id="Phobius"/>
    </source>
</evidence>
<keyword evidence="3" id="KW-0677">Repeat</keyword>
<evidence type="ECO:0000256" key="3">
    <source>
        <dbReference type="ARBA" id="ARBA00022737"/>
    </source>
</evidence>
<keyword evidence="2 6" id="KW-0732">Signal</keyword>
<evidence type="ECO:0000256" key="6">
    <source>
        <dbReference type="SAM" id="SignalP"/>
    </source>
</evidence>
<feature type="transmembrane region" description="Helical" evidence="5">
    <location>
        <begin position="308"/>
        <end position="333"/>
    </location>
</feature>
<dbReference type="InterPro" id="IPR032675">
    <property type="entry name" value="LRR_dom_sf"/>
</dbReference>
<evidence type="ECO:0000313" key="7">
    <source>
        <dbReference type="EMBL" id="EEN61197.1"/>
    </source>
</evidence>
<gene>
    <name evidence="7" type="ORF">BRAFLDRAFT_80871</name>
</gene>
<sequence>MKVSGLLLILTLTLWSGCACLPTTCSIDQVPYFKTSLVHCSNTSLTAIPLDIPGNAESFTLSGICSITNVSYLPPLPRLRKLELHRNCIESFSWMSLRVLPNLRALCLSGNRLRHVKLDTVIGHLPKLRKIDLRFNKLASFSEHELGWPQVTHALINGNPFHCDCDLSWLIVKMACLQGCKRKDCCYRCSACFLDRGLKMGAHVCSSPRELNKLHLSNPLVLSNLTGCEAQQPTTKPTAMSLTSTVPTDETETTTQNENQSETENQLQRNETSMSIIPTGSAQTTKTSCLNNATGTTIKQEYGDKLPVLYISIPVIGTFLAFTAALCLIAFNIEYKLSCECLKGANMGADHSAPAHTASQIVDHTYSNPEEGLDGGDLAVTGGSQGTSPTTNHIYSVGEDMDTGTETTAPTTDDIYSIEEDFDNGKETTSTATKDTCSIEEGVSLRSGVVRLPRHRLTTPHLPTLGPNPGCPPLSHPMPESSLIFARIRALIAGRSADLWPGLRRGVKDWRFG</sequence>
<organism>
    <name type="scientific">Branchiostoma floridae</name>
    <name type="common">Florida lancelet</name>
    <name type="synonym">Amphioxus</name>
    <dbReference type="NCBI Taxonomy" id="7739"/>
    <lineage>
        <taxon>Eukaryota</taxon>
        <taxon>Metazoa</taxon>
        <taxon>Chordata</taxon>
        <taxon>Cephalochordata</taxon>
        <taxon>Leptocardii</taxon>
        <taxon>Amphioxiformes</taxon>
        <taxon>Branchiostomatidae</taxon>
        <taxon>Branchiostoma</taxon>
    </lineage>
</organism>
<evidence type="ECO:0000256" key="2">
    <source>
        <dbReference type="ARBA" id="ARBA00022729"/>
    </source>
</evidence>
<feature type="signal peptide" evidence="6">
    <location>
        <begin position="1"/>
        <end position="20"/>
    </location>
</feature>
<dbReference type="SUPFAM" id="SSF52058">
    <property type="entry name" value="L domain-like"/>
    <property type="match status" value="1"/>
</dbReference>
<feature type="compositionally biased region" description="Polar residues" evidence="4">
    <location>
        <begin position="231"/>
        <end position="248"/>
    </location>
</feature>
<dbReference type="eggNOG" id="KOG0619">
    <property type="taxonomic scope" value="Eukaryota"/>
</dbReference>
<accession>C3YEV3</accession>
<evidence type="ECO:0000256" key="4">
    <source>
        <dbReference type="SAM" id="MobiDB-lite"/>
    </source>
</evidence>
<feature type="compositionally biased region" description="Low complexity" evidence="4">
    <location>
        <begin position="253"/>
        <end position="266"/>
    </location>
</feature>
<dbReference type="PANTHER" id="PTHR24369">
    <property type="entry name" value="ANTIGEN BSP, PUTATIVE-RELATED"/>
    <property type="match status" value="1"/>
</dbReference>
<protein>
    <recommendedName>
        <fullName evidence="8">LRRCT domain-containing protein</fullName>
    </recommendedName>
</protein>
<name>C3YEV3_BRAFL</name>
<evidence type="ECO:0000256" key="1">
    <source>
        <dbReference type="ARBA" id="ARBA00022614"/>
    </source>
</evidence>